<name>A0ABV6VAT6_9ACTN</name>
<evidence type="ECO:0000313" key="2">
    <source>
        <dbReference type="Proteomes" id="UP001592582"/>
    </source>
</evidence>
<dbReference type="Proteomes" id="UP001592582">
    <property type="component" value="Unassembled WGS sequence"/>
</dbReference>
<proteinExistence type="predicted"/>
<organism evidence="1 2">
    <name type="scientific">Streptacidiphilus alkalitolerans</name>
    <dbReference type="NCBI Taxonomy" id="3342712"/>
    <lineage>
        <taxon>Bacteria</taxon>
        <taxon>Bacillati</taxon>
        <taxon>Actinomycetota</taxon>
        <taxon>Actinomycetes</taxon>
        <taxon>Kitasatosporales</taxon>
        <taxon>Streptomycetaceae</taxon>
        <taxon>Streptacidiphilus</taxon>
    </lineage>
</organism>
<sequence>MRRVEDFFITRLLQEAAIELVSTPAWDRRLRRLSAALRERCAVLVEALAREVPDWTVTWMPVGARAHGVALNSGSRYSPTEPPTTLLRLGFAAAASPVELAEGALHRRSATTAPSRGNRPT</sequence>
<gene>
    <name evidence="1" type="ORF">ACEZDG_16355</name>
</gene>
<evidence type="ECO:0000313" key="1">
    <source>
        <dbReference type="EMBL" id="MFC1410836.1"/>
    </source>
</evidence>
<evidence type="ECO:0008006" key="3">
    <source>
        <dbReference type="Google" id="ProtNLM"/>
    </source>
</evidence>
<dbReference type="RefSeq" id="WP_380509285.1">
    <property type="nucleotide sequence ID" value="NZ_JBHEZX010000006.1"/>
</dbReference>
<comment type="caution">
    <text evidence="1">The sequence shown here is derived from an EMBL/GenBank/DDBJ whole genome shotgun (WGS) entry which is preliminary data.</text>
</comment>
<dbReference type="EMBL" id="JBHEZX010000006">
    <property type="protein sequence ID" value="MFC1410836.1"/>
    <property type="molecule type" value="Genomic_DNA"/>
</dbReference>
<dbReference type="Gene3D" id="3.40.640.10">
    <property type="entry name" value="Type I PLP-dependent aspartate aminotransferase-like (Major domain)"/>
    <property type="match status" value="1"/>
</dbReference>
<dbReference type="SUPFAM" id="SSF53383">
    <property type="entry name" value="PLP-dependent transferases"/>
    <property type="match status" value="1"/>
</dbReference>
<dbReference type="InterPro" id="IPR015421">
    <property type="entry name" value="PyrdxlP-dep_Trfase_major"/>
</dbReference>
<dbReference type="InterPro" id="IPR015424">
    <property type="entry name" value="PyrdxlP-dep_Trfase"/>
</dbReference>
<accession>A0ABV6VAT6</accession>
<protein>
    <recommendedName>
        <fullName evidence="3">Amidase</fullName>
    </recommendedName>
</protein>
<keyword evidence="2" id="KW-1185">Reference proteome</keyword>
<reference evidence="1 2" key="1">
    <citation type="submission" date="2024-09" db="EMBL/GenBank/DDBJ databases">
        <authorList>
            <person name="Lee S.D."/>
        </authorList>
    </citation>
    <scope>NUCLEOTIDE SEQUENCE [LARGE SCALE GENOMIC DNA]</scope>
    <source>
        <strain evidence="1 2">N1-1</strain>
    </source>
</reference>